<evidence type="ECO:0000256" key="1">
    <source>
        <dbReference type="SAM" id="Phobius"/>
    </source>
</evidence>
<organism evidence="2 3">
    <name type="scientific">Aquibium carbonis</name>
    <dbReference type="NCBI Taxonomy" id="2495581"/>
    <lineage>
        <taxon>Bacteria</taxon>
        <taxon>Pseudomonadati</taxon>
        <taxon>Pseudomonadota</taxon>
        <taxon>Alphaproteobacteria</taxon>
        <taxon>Hyphomicrobiales</taxon>
        <taxon>Phyllobacteriaceae</taxon>
        <taxon>Aquibium</taxon>
    </lineage>
</organism>
<sequence>MGAPQFVLGRLIQAFSHLRKGQAQRLIRWPPIFPPARRNVNLGWSLMGVMTQNPLTLRFAILALLAGALVAFSPIGGSARQAADDPVVEAPAPEMETLEEMAWVDPVITGPVSPAYRRLREQAGCDTATWPNIPHICFPGRR</sequence>
<name>A0A429Z3D0_9HYPH</name>
<evidence type="ECO:0000313" key="2">
    <source>
        <dbReference type="EMBL" id="RST88212.1"/>
    </source>
</evidence>
<keyword evidence="1" id="KW-0472">Membrane</keyword>
<protein>
    <submittedName>
        <fullName evidence="2">Uncharacterized protein</fullName>
    </submittedName>
</protein>
<reference evidence="2 3" key="1">
    <citation type="submission" date="2018-12" db="EMBL/GenBank/DDBJ databases">
        <title>Mesorhizobium carbonis sp. nov., isolated from coal mine water.</title>
        <authorList>
            <person name="Xin W."/>
            <person name="Xu Z."/>
            <person name="Xiang F."/>
            <person name="Zhang J."/>
            <person name="Xi L."/>
            <person name="Liu J."/>
        </authorList>
    </citation>
    <scope>NUCLEOTIDE SEQUENCE [LARGE SCALE GENOMIC DNA]</scope>
    <source>
        <strain evidence="2 3">B2.3</strain>
    </source>
</reference>
<keyword evidence="1" id="KW-0812">Transmembrane</keyword>
<gene>
    <name evidence="2" type="ORF">EJC49_00480</name>
</gene>
<dbReference type="RefSeq" id="WP_126697487.1">
    <property type="nucleotide sequence ID" value="NZ_RWKW01000002.1"/>
</dbReference>
<feature type="transmembrane region" description="Helical" evidence="1">
    <location>
        <begin position="55"/>
        <end position="72"/>
    </location>
</feature>
<dbReference type="Proteomes" id="UP000278398">
    <property type="component" value="Unassembled WGS sequence"/>
</dbReference>
<comment type="caution">
    <text evidence="2">The sequence shown here is derived from an EMBL/GenBank/DDBJ whole genome shotgun (WGS) entry which is preliminary data.</text>
</comment>
<keyword evidence="3" id="KW-1185">Reference proteome</keyword>
<dbReference type="EMBL" id="RWKW01000002">
    <property type="protein sequence ID" value="RST88212.1"/>
    <property type="molecule type" value="Genomic_DNA"/>
</dbReference>
<accession>A0A429Z3D0</accession>
<proteinExistence type="predicted"/>
<keyword evidence="1" id="KW-1133">Transmembrane helix</keyword>
<evidence type="ECO:0000313" key="3">
    <source>
        <dbReference type="Proteomes" id="UP000278398"/>
    </source>
</evidence>
<dbReference type="OrthoDB" id="8100594at2"/>
<dbReference type="AlphaFoldDB" id="A0A429Z3D0"/>